<keyword evidence="2" id="KW-1185">Reference proteome</keyword>
<comment type="caution">
    <text evidence="1">The sequence shown here is derived from an EMBL/GenBank/DDBJ whole genome shotgun (WGS) entry which is preliminary data.</text>
</comment>
<protein>
    <submittedName>
        <fullName evidence="1">Uncharacterized protein</fullName>
    </submittedName>
</protein>
<dbReference type="Proteomes" id="UP001162131">
    <property type="component" value="Unassembled WGS sequence"/>
</dbReference>
<dbReference type="AlphaFoldDB" id="A0AAU9K728"/>
<evidence type="ECO:0000313" key="2">
    <source>
        <dbReference type="Proteomes" id="UP001162131"/>
    </source>
</evidence>
<accession>A0AAU9K728</accession>
<sequence>MEEMFDSFLNEDGPRALVDEEPASLYDCDLAFSWKPTNDQYLHMDQEAQGLNQFVKLLSKENRDYLSYLLSSTPVTPSRRLPYGEVKNTDMQKHLRHVLLLMAGVISKGDPHNLIIDTAEDLQVARNFSIEDPYDQTNMRKRRRQANTGNKEDLATRLLENLALAYKKNCKKRSEKKRILSISANEITYSEGRRLYGCGPVQFSEAKKHYNKFGPFADIKPKACPDKIVCTTFAKRFVGIDPEIIWKEFCMSHTAVAKRIGRYTFMDALRGSHESHENSWDSVGDMLADLDKEEETKFFDEDIDMH</sequence>
<reference evidence="1" key="1">
    <citation type="submission" date="2021-09" db="EMBL/GenBank/DDBJ databases">
        <authorList>
            <consortium name="AG Swart"/>
            <person name="Singh M."/>
            <person name="Singh A."/>
            <person name="Seah K."/>
            <person name="Emmerich C."/>
        </authorList>
    </citation>
    <scope>NUCLEOTIDE SEQUENCE</scope>
    <source>
        <strain evidence="1">ATCC30299</strain>
    </source>
</reference>
<name>A0AAU9K728_9CILI</name>
<gene>
    <name evidence="1" type="ORF">BSTOLATCC_MIC49387</name>
</gene>
<dbReference type="EMBL" id="CAJZBQ010000048">
    <property type="protein sequence ID" value="CAG9329768.1"/>
    <property type="molecule type" value="Genomic_DNA"/>
</dbReference>
<organism evidence="1 2">
    <name type="scientific">Blepharisma stoltei</name>
    <dbReference type="NCBI Taxonomy" id="1481888"/>
    <lineage>
        <taxon>Eukaryota</taxon>
        <taxon>Sar</taxon>
        <taxon>Alveolata</taxon>
        <taxon>Ciliophora</taxon>
        <taxon>Postciliodesmatophora</taxon>
        <taxon>Heterotrichea</taxon>
        <taxon>Heterotrichida</taxon>
        <taxon>Blepharismidae</taxon>
        <taxon>Blepharisma</taxon>
    </lineage>
</organism>
<evidence type="ECO:0000313" key="1">
    <source>
        <dbReference type="EMBL" id="CAG9329768.1"/>
    </source>
</evidence>
<proteinExistence type="predicted"/>